<keyword evidence="1" id="KW-0732">Signal</keyword>
<keyword evidence="3" id="KW-1185">Reference proteome</keyword>
<dbReference type="EMBL" id="JAYMYS010000005">
    <property type="protein sequence ID" value="KAK7393512.1"/>
    <property type="molecule type" value="Genomic_DNA"/>
</dbReference>
<gene>
    <name evidence="2" type="ORF">VNO78_22070</name>
</gene>
<reference evidence="2 3" key="1">
    <citation type="submission" date="2024-01" db="EMBL/GenBank/DDBJ databases">
        <title>The genomes of 5 underutilized Papilionoideae crops provide insights into root nodulation and disease resistanc.</title>
        <authorList>
            <person name="Jiang F."/>
        </authorList>
    </citation>
    <scope>NUCLEOTIDE SEQUENCE [LARGE SCALE GENOMIC DNA]</scope>
    <source>
        <strain evidence="2">DUOXIRENSHENG_FW03</strain>
        <tissue evidence="2">Leaves</tissue>
    </source>
</reference>
<protein>
    <submittedName>
        <fullName evidence="2">Uncharacterized protein</fullName>
    </submittedName>
</protein>
<feature type="signal peptide" evidence="1">
    <location>
        <begin position="1"/>
        <end position="25"/>
    </location>
</feature>
<feature type="chain" id="PRO_5042914940" evidence="1">
    <location>
        <begin position="26"/>
        <end position="88"/>
    </location>
</feature>
<name>A0AAN9SCP8_PSOTE</name>
<evidence type="ECO:0000313" key="2">
    <source>
        <dbReference type="EMBL" id="KAK7393512.1"/>
    </source>
</evidence>
<dbReference type="AlphaFoldDB" id="A0AAN9SCP8"/>
<evidence type="ECO:0000256" key="1">
    <source>
        <dbReference type="SAM" id="SignalP"/>
    </source>
</evidence>
<organism evidence="2 3">
    <name type="scientific">Psophocarpus tetragonolobus</name>
    <name type="common">Winged bean</name>
    <name type="synonym">Dolichos tetragonolobus</name>
    <dbReference type="NCBI Taxonomy" id="3891"/>
    <lineage>
        <taxon>Eukaryota</taxon>
        <taxon>Viridiplantae</taxon>
        <taxon>Streptophyta</taxon>
        <taxon>Embryophyta</taxon>
        <taxon>Tracheophyta</taxon>
        <taxon>Spermatophyta</taxon>
        <taxon>Magnoliopsida</taxon>
        <taxon>eudicotyledons</taxon>
        <taxon>Gunneridae</taxon>
        <taxon>Pentapetalae</taxon>
        <taxon>rosids</taxon>
        <taxon>fabids</taxon>
        <taxon>Fabales</taxon>
        <taxon>Fabaceae</taxon>
        <taxon>Papilionoideae</taxon>
        <taxon>50 kb inversion clade</taxon>
        <taxon>NPAAA clade</taxon>
        <taxon>indigoferoid/millettioid clade</taxon>
        <taxon>Phaseoleae</taxon>
        <taxon>Psophocarpus</taxon>
    </lineage>
</organism>
<comment type="caution">
    <text evidence="2">The sequence shown here is derived from an EMBL/GenBank/DDBJ whole genome shotgun (WGS) entry which is preliminary data.</text>
</comment>
<dbReference type="Proteomes" id="UP001386955">
    <property type="component" value="Unassembled WGS sequence"/>
</dbReference>
<accession>A0AAN9SCP8</accession>
<evidence type="ECO:0000313" key="3">
    <source>
        <dbReference type="Proteomes" id="UP001386955"/>
    </source>
</evidence>
<sequence length="88" mass="9649">MYFTIMQIVPRFLLSLITKLGGVRAPKIENGGNHIPATNPRFSCLGETRLLTTSVTGKGNLCGLRDKIDDTGFVEEANLRNVMVIKSV</sequence>
<proteinExistence type="predicted"/>